<evidence type="ECO:0000313" key="3">
    <source>
        <dbReference type="Proteomes" id="UP000271889"/>
    </source>
</evidence>
<evidence type="ECO:0000256" key="1">
    <source>
        <dbReference type="SAM" id="MobiDB-lite"/>
    </source>
</evidence>
<dbReference type="Proteomes" id="UP000271889">
    <property type="component" value="Unassembled WGS sequence"/>
</dbReference>
<sequence>MSAYNQKIYSELSAVSVYQIFGSEEILIWTQRGIIIAGWNRIRLPLRFSPMPSKIVIKTSTARGQFVAITNTNIVDESGRDLACGGNLHVIRPKNENLIRLTAIQRLDPGDSETSTMKPTLRVMSTTSGPPARVRPISSQVVPSMQNSFSISAPSRSESSPFAVMPIAPSEVSSNQQTNAPRTTRAPPVSPSAFMPIKKTNITLPIMGPEPTFPTPIVAETKRTPSIQDLISGMAGQPIFEGQLKYLAKKFGFDRMTGEQAAQRLMQIQQMLGSLRPPPTSGRKPISPVNAKEENSIPPDFISKLAAMLPSSSTINGALTNRITQFIA</sequence>
<feature type="region of interest" description="Disordered" evidence="1">
    <location>
        <begin position="273"/>
        <end position="294"/>
    </location>
</feature>
<proteinExistence type="predicted"/>
<dbReference type="EMBL" id="UYRV01104655">
    <property type="protein sequence ID" value="VDN19839.1"/>
    <property type="molecule type" value="Genomic_DNA"/>
</dbReference>
<protein>
    <submittedName>
        <fullName evidence="2">Uncharacterized protein</fullName>
    </submittedName>
</protein>
<reference evidence="2 3" key="1">
    <citation type="submission" date="2018-11" db="EMBL/GenBank/DDBJ databases">
        <authorList>
            <consortium name="Pathogen Informatics"/>
        </authorList>
    </citation>
    <scope>NUCLEOTIDE SEQUENCE [LARGE SCALE GENOMIC DNA]</scope>
</reference>
<dbReference type="AlphaFoldDB" id="A0A3P7PIX0"/>
<feature type="compositionally biased region" description="Polar residues" evidence="1">
    <location>
        <begin position="171"/>
        <end position="182"/>
    </location>
</feature>
<name>A0A3P7PIX0_CYLGO</name>
<evidence type="ECO:0000313" key="2">
    <source>
        <dbReference type="EMBL" id="VDN19839.1"/>
    </source>
</evidence>
<feature type="region of interest" description="Disordered" evidence="1">
    <location>
        <begin position="170"/>
        <end position="194"/>
    </location>
</feature>
<keyword evidence="3" id="KW-1185">Reference proteome</keyword>
<accession>A0A3P7PIX0</accession>
<organism evidence="2 3">
    <name type="scientific">Cylicostephanus goldi</name>
    <name type="common">Nematode worm</name>
    <dbReference type="NCBI Taxonomy" id="71465"/>
    <lineage>
        <taxon>Eukaryota</taxon>
        <taxon>Metazoa</taxon>
        <taxon>Ecdysozoa</taxon>
        <taxon>Nematoda</taxon>
        <taxon>Chromadorea</taxon>
        <taxon>Rhabditida</taxon>
        <taxon>Rhabditina</taxon>
        <taxon>Rhabditomorpha</taxon>
        <taxon>Strongyloidea</taxon>
        <taxon>Strongylidae</taxon>
        <taxon>Cylicostephanus</taxon>
    </lineage>
</organism>
<dbReference type="OrthoDB" id="5807587at2759"/>
<gene>
    <name evidence="2" type="ORF">CGOC_LOCUS8670</name>
</gene>